<dbReference type="InterPro" id="IPR036396">
    <property type="entry name" value="Cyt_P450_sf"/>
</dbReference>
<sequence>MLLIVRSLLIAGVDTTVHALSAVLQAFATQPGQWQRLREDPGSARVASDEAVRREPPVPGRGEPGPRRWDDPDTFDLAREPSRRHHNNTLRAWGSLPVRVVL</sequence>
<evidence type="ECO:0000313" key="3">
    <source>
        <dbReference type="EMBL" id="MBE1502645.1"/>
    </source>
</evidence>
<name>A0ABR9IHK4_9PSEU</name>
<evidence type="ECO:0000256" key="2">
    <source>
        <dbReference type="SAM" id="MobiDB-lite"/>
    </source>
</evidence>
<feature type="compositionally biased region" description="Basic and acidic residues" evidence="2">
    <location>
        <begin position="36"/>
        <end position="56"/>
    </location>
</feature>
<keyword evidence="4" id="KW-1185">Reference proteome</keyword>
<evidence type="ECO:0000313" key="4">
    <source>
        <dbReference type="Proteomes" id="UP000631670"/>
    </source>
</evidence>
<dbReference type="RefSeq" id="WP_192782966.1">
    <property type="nucleotide sequence ID" value="NZ_JADBEG010000001.1"/>
</dbReference>
<comment type="caution">
    <text evidence="3">The sequence shown here is derived from an EMBL/GenBank/DDBJ whole genome shotgun (WGS) entry which is preliminary data.</text>
</comment>
<accession>A0ABR9IHK4</accession>
<organism evidence="3 4">
    <name type="scientific">Amycolatopsis lexingtonensis</name>
    <dbReference type="NCBI Taxonomy" id="218822"/>
    <lineage>
        <taxon>Bacteria</taxon>
        <taxon>Bacillati</taxon>
        <taxon>Actinomycetota</taxon>
        <taxon>Actinomycetes</taxon>
        <taxon>Pseudonocardiales</taxon>
        <taxon>Pseudonocardiaceae</taxon>
        <taxon>Amycolatopsis</taxon>
    </lineage>
</organism>
<evidence type="ECO:0000256" key="1">
    <source>
        <dbReference type="ARBA" id="ARBA00010617"/>
    </source>
</evidence>
<dbReference type="SUPFAM" id="SSF48264">
    <property type="entry name" value="Cytochrome P450"/>
    <property type="match status" value="1"/>
</dbReference>
<protein>
    <submittedName>
        <fullName evidence="3">Cytochrome P450</fullName>
    </submittedName>
</protein>
<dbReference type="PANTHER" id="PTHR46696:SF1">
    <property type="entry name" value="CYTOCHROME P450 YJIB-RELATED"/>
    <property type="match status" value="1"/>
</dbReference>
<dbReference type="Gene3D" id="1.10.630.10">
    <property type="entry name" value="Cytochrome P450"/>
    <property type="match status" value="1"/>
</dbReference>
<gene>
    <name evidence="3" type="ORF">H4696_009745</name>
</gene>
<dbReference type="EMBL" id="JADBEG010000001">
    <property type="protein sequence ID" value="MBE1502645.1"/>
    <property type="molecule type" value="Genomic_DNA"/>
</dbReference>
<reference evidence="3 4" key="1">
    <citation type="submission" date="2020-10" db="EMBL/GenBank/DDBJ databases">
        <title>Sequencing the genomes of 1000 actinobacteria strains.</title>
        <authorList>
            <person name="Klenk H.-P."/>
        </authorList>
    </citation>
    <scope>NUCLEOTIDE SEQUENCE [LARGE SCALE GENOMIC DNA]</scope>
    <source>
        <strain evidence="3 4">DSM 44653</strain>
    </source>
</reference>
<feature type="region of interest" description="Disordered" evidence="2">
    <location>
        <begin position="35"/>
        <end position="72"/>
    </location>
</feature>
<dbReference type="PANTHER" id="PTHR46696">
    <property type="entry name" value="P450, PUTATIVE (EUROFUNG)-RELATED"/>
    <property type="match status" value="1"/>
</dbReference>
<comment type="similarity">
    <text evidence="1">Belongs to the cytochrome P450 family.</text>
</comment>
<proteinExistence type="inferred from homology"/>
<dbReference type="Proteomes" id="UP000631670">
    <property type="component" value="Unassembled WGS sequence"/>
</dbReference>